<gene>
    <name evidence="8" type="primary">uraD</name>
    <name evidence="8" type="ORF">ETQ85_05460</name>
</gene>
<sequence>MMIHAMSASALSQMDQPAFVAALDGIFEHSPWVAGRAWPQRPFASREALLDSLVDTLRSAPRSDQLALIRAHPELAGKRAMHGALSAASIREQLGAGLLACMPEEFALIRDFNTAYKAKFGFPFVIAMSGLWRGDIIAAMARRLAHEPEVEFAEALAQIARIAALRLAERVAD</sequence>
<dbReference type="Pfam" id="PF09349">
    <property type="entry name" value="OHCU_decarbox"/>
    <property type="match status" value="1"/>
</dbReference>
<evidence type="ECO:0000313" key="9">
    <source>
        <dbReference type="Proteomes" id="UP000389128"/>
    </source>
</evidence>
<keyword evidence="6 8" id="KW-0456">Lyase</keyword>
<evidence type="ECO:0000256" key="1">
    <source>
        <dbReference type="ARBA" id="ARBA00001163"/>
    </source>
</evidence>
<dbReference type="EC" id="4.1.1.97" evidence="3"/>
<dbReference type="GO" id="GO:0019628">
    <property type="term" value="P:urate catabolic process"/>
    <property type="evidence" value="ECO:0007669"/>
    <property type="project" value="UniProtKB-UniPathway"/>
</dbReference>
<evidence type="ECO:0000256" key="2">
    <source>
        <dbReference type="ARBA" id="ARBA00004754"/>
    </source>
</evidence>
<dbReference type="GO" id="GO:0051997">
    <property type="term" value="F:2-oxo-4-hydroxy-4-carboxy-5-ureidoimidazoline decarboxylase activity"/>
    <property type="evidence" value="ECO:0007669"/>
    <property type="project" value="UniProtKB-EC"/>
</dbReference>
<dbReference type="OrthoDB" id="9808195at2"/>
<keyword evidence="4" id="KW-0659">Purine metabolism</keyword>
<dbReference type="PANTHER" id="PTHR43466:SF1">
    <property type="entry name" value="2-OXO-4-HYDROXY-4-CARBOXY-5-UREIDOIMIDAZOLINE DECARBOXYLASE-RELATED"/>
    <property type="match status" value="1"/>
</dbReference>
<dbReference type="GO" id="GO:0006144">
    <property type="term" value="P:purine nucleobase metabolic process"/>
    <property type="evidence" value="ECO:0007669"/>
    <property type="project" value="UniProtKB-KW"/>
</dbReference>
<dbReference type="UniPathway" id="UPA00394">
    <property type="reaction ID" value="UER00652"/>
</dbReference>
<protein>
    <recommendedName>
        <fullName evidence="3">2-oxo-4-hydroxy-4-carboxy-5-ureidoimidazoline decarboxylase</fullName>
        <ecNumber evidence="3">4.1.1.97</ecNumber>
    </recommendedName>
</protein>
<dbReference type="Proteomes" id="UP000389128">
    <property type="component" value="Unassembled WGS sequence"/>
</dbReference>
<evidence type="ECO:0000259" key="7">
    <source>
        <dbReference type="Pfam" id="PF09349"/>
    </source>
</evidence>
<dbReference type="GO" id="GO:0000255">
    <property type="term" value="P:allantoin metabolic process"/>
    <property type="evidence" value="ECO:0007669"/>
    <property type="project" value="InterPro"/>
</dbReference>
<dbReference type="Gene3D" id="1.10.3330.10">
    <property type="entry name" value="Oxo-4-hydroxy-4-carboxy-5-ureidoimidazoline decarboxylase"/>
    <property type="match status" value="1"/>
</dbReference>
<dbReference type="InterPro" id="IPR036778">
    <property type="entry name" value="OHCU_decarboxylase_sf"/>
</dbReference>
<reference evidence="8 9" key="1">
    <citation type="submission" date="2019-01" db="EMBL/GenBank/DDBJ databases">
        <title>Zoogloea oleivorans genome sequencing and assembly.</title>
        <authorList>
            <person name="Tancsics A."/>
            <person name="Farkas M."/>
            <person name="Kriszt B."/>
            <person name="Maroti G."/>
            <person name="Horvath B."/>
        </authorList>
    </citation>
    <scope>NUCLEOTIDE SEQUENCE [LARGE SCALE GENOMIC DNA]</scope>
    <source>
        <strain evidence="8 9">Buc</strain>
    </source>
</reference>
<feature type="domain" description="Oxo-4-hydroxy-4-carboxy-5-ureidoimidazoline decarboxylase" evidence="7">
    <location>
        <begin position="13"/>
        <end position="168"/>
    </location>
</feature>
<accession>A0A6C2D370</accession>
<comment type="caution">
    <text evidence="8">The sequence shown here is derived from an EMBL/GenBank/DDBJ whole genome shotgun (WGS) entry which is preliminary data.</text>
</comment>
<dbReference type="RefSeq" id="WP_148578050.1">
    <property type="nucleotide sequence ID" value="NZ_SDKK01000004.1"/>
</dbReference>
<proteinExistence type="predicted"/>
<dbReference type="NCBIfam" id="TIGR03164">
    <property type="entry name" value="UHCUDC"/>
    <property type="match status" value="1"/>
</dbReference>
<keyword evidence="5" id="KW-0210">Decarboxylase</keyword>
<evidence type="ECO:0000313" key="8">
    <source>
        <dbReference type="EMBL" id="TYC60848.1"/>
    </source>
</evidence>
<dbReference type="InterPro" id="IPR017580">
    <property type="entry name" value="OHCU_decarboxylase-1"/>
</dbReference>
<dbReference type="InterPro" id="IPR018020">
    <property type="entry name" value="OHCU_decarboxylase"/>
</dbReference>
<comment type="catalytic activity">
    <reaction evidence="1">
        <text>5-hydroxy-2-oxo-4-ureido-2,5-dihydro-1H-imidazole-5-carboxylate + H(+) = (S)-allantoin + CO2</text>
        <dbReference type="Rhea" id="RHEA:26301"/>
        <dbReference type="ChEBI" id="CHEBI:15378"/>
        <dbReference type="ChEBI" id="CHEBI:15678"/>
        <dbReference type="ChEBI" id="CHEBI:16526"/>
        <dbReference type="ChEBI" id="CHEBI:58639"/>
        <dbReference type="EC" id="4.1.1.97"/>
    </reaction>
</comment>
<evidence type="ECO:0000256" key="5">
    <source>
        <dbReference type="ARBA" id="ARBA00022793"/>
    </source>
</evidence>
<comment type="pathway">
    <text evidence="2">Purine metabolism; urate degradation; (S)-allantoin from urate: step 3/3.</text>
</comment>
<evidence type="ECO:0000256" key="4">
    <source>
        <dbReference type="ARBA" id="ARBA00022631"/>
    </source>
</evidence>
<dbReference type="PANTHER" id="PTHR43466">
    <property type="entry name" value="2-OXO-4-HYDROXY-4-CARBOXY-5-UREIDOIMIDAZOLINE DECARBOXYLASE-RELATED"/>
    <property type="match status" value="1"/>
</dbReference>
<evidence type="ECO:0000256" key="6">
    <source>
        <dbReference type="ARBA" id="ARBA00023239"/>
    </source>
</evidence>
<dbReference type="AlphaFoldDB" id="A0A6C2D370"/>
<dbReference type="SUPFAM" id="SSF158694">
    <property type="entry name" value="UraD-Like"/>
    <property type="match status" value="1"/>
</dbReference>
<evidence type="ECO:0000256" key="3">
    <source>
        <dbReference type="ARBA" id="ARBA00012257"/>
    </source>
</evidence>
<organism evidence="8 9">
    <name type="scientific">Zoogloea oleivorans</name>
    <dbReference type="NCBI Taxonomy" id="1552750"/>
    <lineage>
        <taxon>Bacteria</taxon>
        <taxon>Pseudomonadati</taxon>
        <taxon>Pseudomonadota</taxon>
        <taxon>Betaproteobacteria</taxon>
        <taxon>Rhodocyclales</taxon>
        <taxon>Zoogloeaceae</taxon>
        <taxon>Zoogloea</taxon>
    </lineage>
</organism>
<keyword evidence="9" id="KW-1185">Reference proteome</keyword>
<dbReference type="EMBL" id="SDKK01000004">
    <property type="protein sequence ID" value="TYC60848.1"/>
    <property type="molecule type" value="Genomic_DNA"/>
</dbReference>
<name>A0A6C2D370_9RHOO</name>